<gene>
    <name evidence="5" type="ORF">SAMN06264849_101461</name>
</gene>
<evidence type="ECO:0000256" key="2">
    <source>
        <dbReference type="ARBA" id="ARBA00023125"/>
    </source>
</evidence>
<dbReference type="GO" id="GO:0003677">
    <property type="term" value="F:DNA binding"/>
    <property type="evidence" value="ECO:0007669"/>
    <property type="project" value="UniProtKB-KW"/>
</dbReference>
<dbReference type="PROSITE" id="PS50949">
    <property type="entry name" value="HTH_GNTR"/>
    <property type="match status" value="1"/>
</dbReference>
<dbReference type="InterPro" id="IPR008920">
    <property type="entry name" value="TF_FadR/GntR_C"/>
</dbReference>
<dbReference type="CDD" id="cd07377">
    <property type="entry name" value="WHTH_GntR"/>
    <property type="match status" value="1"/>
</dbReference>
<dbReference type="InterPro" id="IPR000524">
    <property type="entry name" value="Tscrpt_reg_HTH_GntR"/>
</dbReference>
<dbReference type="SUPFAM" id="SSF48008">
    <property type="entry name" value="GntR ligand-binding domain-like"/>
    <property type="match status" value="1"/>
</dbReference>
<dbReference type="GO" id="GO:0003700">
    <property type="term" value="F:DNA-binding transcription factor activity"/>
    <property type="evidence" value="ECO:0007669"/>
    <property type="project" value="InterPro"/>
</dbReference>
<dbReference type="InterPro" id="IPR036390">
    <property type="entry name" value="WH_DNA-bd_sf"/>
</dbReference>
<evidence type="ECO:0000256" key="1">
    <source>
        <dbReference type="ARBA" id="ARBA00023015"/>
    </source>
</evidence>
<dbReference type="AlphaFoldDB" id="A0A521B166"/>
<keyword evidence="6" id="KW-1185">Reference proteome</keyword>
<dbReference type="EMBL" id="FXTI01000001">
    <property type="protein sequence ID" value="SMO40765.1"/>
    <property type="molecule type" value="Genomic_DNA"/>
</dbReference>
<reference evidence="5 6" key="1">
    <citation type="submission" date="2017-05" db="EMBL/GenBank/DDBJ databases">
        <authorList>
            <person name="Varghese N."/>
            <person name="Submissions S."/>
        </authorList>
    </citation>
    <scope>NUCLEOTIDE SEQUENCE [LARGE SCALE GENOMIC DNA]</scope>
    <source>
        <strain evidence="5 6">DSM 45474</strain>
    </source>
</reference>
<keyword evidence="3" id="KW-0804">Transcription</keyword>
<evidence type="ECO:0000313" key="5">
    <source>
        <dbReference type="EMBL" id="SMO40765.1"/>
    </source>
</evidence>
<dbReference type="SMART" id="SM00345">
    <property type="entry name" value="HTH_GNTR"/>
    <property type="match status" value="1"/>
</dbReference>
<dbReference type="InterPro" id="IPR036388">
    <property type="entry name" value="WH-like_DNA-bd_sf"/>
</dbReference>
<dbReference type="Gene3D" id="1.20.120.530">
    <property type="entry name" value="GntR ligand-binding domain-like"/>
    <property type="match status" value="1"/>
</dbReference>
<protein>
    <submittedName>
        <fullName evidence="5">DNA-binding transcriptional regulator, GntR family</fullName>
    </submittedName>
</protein>
<dbReference type="Proteomes" id="UP000315636">
    <property type="component" value="Unassembled WGS sequence"/>
</dbReference>
<dbReference type="Pfam" id="PF00392">
    <property type="entry name" value="GntR"/>
    <property type="match status" value="1"/>
</dbReference>
<evidence type="ECO:0000259" key="4">
    <source>
        <dbReference type="PROSITE" id="PS50949"/>
    </source>
</evidence>
<keyword evidence="2 5" id="KW-0238">DNA-binding</keyword>
<dbReference type="SUPFAM" id="SSF46785">
    <property type="entry name" value="Winged helix' DNA-binding domain"/>
    <property type="match status" value="1"/>
</dbReference>
<dbReference type="RefSeq" id="WP_142504137.1">
    <property type="nucleotide sequence ID" value="NZ_FXTI01000001.1"/>
</dbReference>
<name>A0A521B166_9BACL</name>
<dbReference type="Gene3D" id="1.10.10.10">
    <property type="entry name" value="Winged helix-like DNA-binding domain superfamily/Winged helix DNA-binding domain"/>
    <property type="match status" value="1"/>
</dbReference>
<accession>A0A521B166</accession>
<keyword evidence="1" id="KW-0805">Transcription regulation</keyword>
<dbReference type="Pfam" id="PF07729">
    <property type="entry name" value="FCD"/>
    <property type="match status" value="1"/>
</dbReference>
<feature type="domain" description="HTH gntR-type" evidence="4">
    <location>
        <begin position="13"/>
        <end position="80"/>
    </location>
</feature>
<proteinExistence type="predicted"/>
<dbReference type="PANTHER" id="PTHR43537">
    <property type="entry name" value="TRANSCRIPTIONAL REGULATOR, GNTR FAMILY"/>
    <property type="match status" value="1"/>
</dbReference>
<dbReference type="PANTHER" id="PTHR43537:SF24">
    <property type="entry name" value="GLUCONATE OPERON TRANSCRIPTIONAL REPRESSOR"/>
    <property type="match status" value="1"/>
</dbReference>
<dbReference type="PRINTS" id="PR00035">
    <property type="entry name" value="HTHGNTR"/>
</dbReference>
<evidence type="ECO:0000256" key="3">
    <source>
        <dbReference type="ARBA" id="ARBA00023163"/>
    </source>
</evidence>
<evidence type="ECO:0000313" key="6">
    <source>
        <dbReference type="Proteomes" id="UP000315636"/>
    </source>
</evidence>
<organism evidence="5 6">
    <name type="scientific">Melghirimyces algeriensis</name>
    <dbReference type="NCBI Taxonomy" id="910412"/>
    <lineage>
        <taxon>Bacteria</taxon>
        <taxon>Bacillati</taxon>
        <taxon>Bacillota</taxon>
        <taxon>Bacilli</taxon>
        <taxon>Bacillales</taxon>
        <taxon>Thermoactinomycetaceae</taxon>
        <taxon>Melghirimyces</taxon>
    </lineage>
</organism>
<dbReference type="InterPro" id="IPR011711">
    <property type="entry name" value="GntR_C"/>
</dbReference>
<dbReference type="OrthoDB" id="9781630at2"/>
<sequence length="231" mass="26867">MPIPSDFEKYSRISAKERVFRQVRDWITDGTLQPGEKIIDKELAEAIGVSRTPVREALQILEYQGFVEMQPGKETKVTQLSDQDVFQLYPPLAALDSLAVKLAVDRINEKTLQELRHINEQFSIAVSKKNRNLALEWDERFHRMIVQTSANPYIAEFTSLLHRHIRRMKFVFFNPSMIPAKASVEEHRKIIEALNERDGESAAQMMKQNWLRAMDIVVNEIRKSDEEEREG</sequence>
<dbReference type="SMART" id="SM00895">
    <property type="entry name" value="FCD"/>
    <property type="match status" value="1"/>
</dbReference>